<proteinExistence type="predicted"/>
<feature type="non-terminal residue" evidence="1">
    <location>
        <position position="1"/>
    </location>
</feature>
<reference evidence="1" key="1">
    <citation type="journal article" date="2015" name="Nature">
        <title>Complex archaea that bridge the gap between prokaryotes and eukaryotes.</title>
        <authorList>
            <person name="Spang A."/>
            <person name="Saw J.H."/>
            <person name="Jorgensen S.L."/>
            <person name="Zaremba-Niedzwiedzka K."/>
            <person name="Martijn J."/>
            <person name="Lind A.E."/>
            <person name="van Eijk R."/>
            <person name="Schleper C."/>
            <person name="Guy L."/>
            <person name="Ettema T.J."/>
        </authorList>
    </citation>
    <scope>NUCLEOTIDE SEQUENCE</scope>
</reference>
<evidence type="ECO:0000313" key="1">
    <source>
        <dbReference type="EMBL" id="KKL56380.1"/>
    </source>
</evidence>
<comment type="caution">
    <text evidence="1">The sequence shown here is derived from an EMBL/GenBank/DDBJ whole genome shotgun (WGS) entry which is preliminary data.</text>
</comment>
<name>A0A0F9FGL2_9ZZZZ</name>
<dbReference type="Pfam" id="PF17236">
    <property type="entry name" value="SU10_MCP"/>
    <property type="match status" value="1"/>
</dbReference>
<accession>A0A0F9FGL2</accession>
<dbReference type="AlphaFoldDB" id="A0A0F9FGL2"/>
<dbReference type="InterPro" id="IPR035198">
    <property type="entry name" value="SU10_MCP"/>
</dbReference>
<protein>
    <submittedName>
        <fullName evidence="1">Uncharacterized protein</fullName>
    </submittedName>
</protein>
<sequence>AYLRPFQLWDLAKTGDTERKQLLVEYTLEARNEKASGAVYDLTTS</sequence>
<organism evidence="1">
    <name type="scientific">marine sediment metagenome</name>
    <dbReference type="NCBI Taxonomy" id="412755"/>
    <lineage>
        <taxon>unclassified sequences</taxon>
        <taxon>metagenomes</taxon>
        <taxon>ecological metagenomes</taxon>
    </lineage>
</organism>
<gene>
    <name evidence="1" type="ORF">LCGC14_2246010</name>
</gene>
<dbReference type="EMBL" id="LAZR01030515">
    <property type="protein sequence ID" value="KKL56380.1"/>
    <property type="molecule type" value="Genomic_DNA"/>
</dbReference>